<dbReference type="AlphaFoldDB" id="A0A934R4N7"/>
<keyword evidence="2 5" id="KW-0812">Transmembrane</keyword>
<dbReference type="Proteomes" id="UP000600139">
    <property type="component" value="Unassembled WGS sequence"/>
</dbReference>
<evidence type="ECO:0000256" key="5">
    <source>
        <dbReference type="SAM" id="Phobius"/>
    </source>
</evidence>
<name>A0A934R4N7_9BACT</name>
<keyword evidence="3 5" id="KW-1133">Transmembrane helix</keyword>
<comment type="subcellular location">
    <subcellularLocation>
        <location evidence="1">Membrane</location>
        <topology evidence="1">Multi-pass membrane protein</topology>
    </subcellularLocation>
</comment>
<gene>
    <name evidence="7" type="ORF">JIN84_11890</name>
</gene>
<evidence type="ECO:0000256" key="1">
    <source>
        <dbReference type="ARBA" id="ARBA00004141"/>
    </source>
</evidence>
<organism evidence="7 8">
    <name type="scientific">Luteolibacter yonseiensis</name>
    <dbReference type="NCBI Taxonomy" id="1144680"/>
    <lineage>
        <taxon>Bacteria</taxon>
        <taxon>Pseudomonadati</taxon>
        <taxon>Verrucomicrobiota</taxon>
        <taxon>Verrucomicrobiia</taxon>
        <taxon>Verrucomicrobiales</taxon>
        <taxon>Verrucomicrobiaceae</taxon>
        <taxon>Luteolibacter</taxon>
    </lineage>
</organism>
<dbReference type="GO" id="GO:0016020">
    <property type="term" value="C:membrane"/>
    <property type="evidence" value="ECO:0007669"/>
    <property type="project" value="UniProtKB-SubCell"/>
</dbReference>
<keyword evidence="4 5" id="KW-0472">Membrane</keyword>
<proteinExistence type="predicted"/>
<evidence type="ECO:0000259" key="6">
    <source>
        <dbReference type="Pfam" id="PF05154"/>
    </source>
</evidence>
<evidence type="ECO:0000313" key="7">
    <source>
        <dbReference type="EMBL" id="MBK1816317.1"/>
    </source>
</evidence>
<accession>A0A934R4N7</accession>
<sequence length="96" mass="10065">MSTEPVQIAPPGSGIPGADKKLVAGLLGILLGGLGVHKFYLGYTKEGLIMLLGTLCTCGIAGIVIGPIGLIEGILYLAKSDEEFLTTYVNNKRGWF</sequence>
<dbReference type="EMBL" id="JAENIK010000011">
    <property type="protein sequence ID" value="MBK1816317.1"/>
    <property type="molecule type" value="Genomic_DNA"/>
</dbReference>
<evidence type="ECO:0000256" key="4">
    <source>
        <dbReference type="ARBA" id="ARBA00023136"/>
    </source>
</evidence>
<feature type="domain" description="TM2" evidence="6">
    <location>
        <begin position="20"/>
        <end position="64"/>
    </location>
</feature>
<comment type="caution">
    <text evidence="7">The sequence shown here is derived from an EMBL/GenBank/DDBJ whole genome shotgun (WGS) entry which is preliminary data.</text>
</comment>
<dbReference type="RefSeq" id="WP_200351260.1">
    <property type="nucleotide sequence ID" value="NZ_BAABHZ010000006.1"/>
</dbReference>
<feature type="transmembrane region" description="Helical" evidence="5">
    <location>
        <begin position="22"/>
        <end position="41"/>
    </location>
</feature>
<reference evidence="7" key="1">
    <citation type="submission" date="2021-01" db="EMBL/GenBank/DDBJ databases">
        <title>Modified the classification status of verrucomicrobia.</title>
        <authorList>
            <person name="Feng X."/>
        </authorList>
    </citation>
    <scope>NUCLEOTIDE SEQUENCE</scope>
    <source>
        <strain evidence="7">JCM 18052</strain>
    </source>
</reference>
<keyword evidence="8" id="KW-1185">Reference proteome</keyword>
<evidence type="ECO:0000256" key="2">
    <source>
        <dbReference type="ARBA" id="ARBA00022692"/>
    </source>
</evidence>
<protein>
    <submittedName>
        <fullName evidence="7">TM2 domain-containing protein</fullName>
    </submittedName>
</protein>
<dbReference type="InterPro" id="IPR007829">
    <property type="entry name" value="TM2"/>
</dbReference>
<dbReference type="Pfam" id="PF05154">
    <property type="entry name" value="TM2"/>
    <property type="match status" value="1"/>
</dbReference>
<feature type="transmembrane region" description="Helical" evidence="5">
    <location>
        <begin position="48"/>
        <end position="78"/>
    </location>
</feature>
<evidence type="ECO:0000256" key="3">
    <source>
        <dbReference type="ARBA" id="ARBA00022989"/>
    </source>
</evidence>
<evidence type="ECO:0000313" key="8">
    <source>
        <dbReference type="Proteomes" id="UP000600139"/>
    </source>
</evidence>